<dbReference type="STRING" id="857291.HMPREF9138_00245"/>
<name>G6ADG3_9BACT</name>
<accession>G6ADG3</accession>
<dbReference type="PANTHER" id="PTHR43685:SF2">
    <property type="entry name" value="GLYCOSYLTRANSFERASE 2-LIKE DOMAIN-CONTAINING PROTEIN"/>
    <property type="match status" value="1"/>
</dbReference>
<dbReference type="Gene3D" id="3.90.550.10">
    <property type="entry name" value="Spore Coat Polysaccharide Biosynthesis Protein SpsA, Chain A"/>
    <property type="match status" value="1"/>
</dbReference>
<dbReference type="InterPro" id="IPR001173">
    <property type="entry name" value="Glyco_trans_2-like"/>
</dbReference>
<dbReference type="PATRIC" id="fig|857291.3.peg.241"/>
<dbReference type="InterPro" id="IPR029044">
    <property type="entry name" value="Nucleotide-diphossugar_trans"/>
</dbReference>
<dbReference type="AlphaFoldDB" id="G6ADG3"/>
<organism evidence="2 3">
    <name type="scientific">Prevotella histicola F0411</name>
    <dbReference type="NCBI Taxonomy" id="857291"/>
    <lineage>
        <taxon>Bacteria</taxon>
        <taxon>Pseudomonadati</taxon>
        <taxon>Bacteroidota</taxon>
        <taxon>Bacteroidia</taxon>
        <taxon>Bacteroidales</taxon>
        <taxon>Prevotellaceae</taxon>
        <taxon>Prevotella</taxon>
    </lineage>
</organism>
<dbReference type="CDD" id="cd00761">
    <property type="entry name" value="Glyco_tranf_GTA_type"/>
    <property type="match status" value="1"/>
</dbReference>
<reference evidence="2 3" key="1">
    <citation type="submission" date="2011-10" db="EMBL/GenBank/DDBJ databases">
        <title>The Genome Sequence of Prevotella histicola F0411.</title>
        <authorList>
            <consortium name="The Broad Institute Genome Sequencing Platform"/>
            <person name="Earl A."/>
            <person name="Ward D."/>
            <person name="Feldgarden M."/>
            <person name="Gevers D."/>
            <person name="Izard J."/>
            <person name="Ganesan A."/>
            <person name="Blanton J.M."/>
            <person name="Baranova O.V."/>
            <person name="Tanner A.C."/>
            <person name="Mathney J.M.J."/>
            <person name="Dewhirst F.E."/>
            <person name="Young S.K."/>
            <person name="Zeng Q."/>
            <person name="Gargeya S."/>
            <person name="Fitzgerald M."/>
            <person name="Haas B."/>
            <person name="Abouelleil A."/>
            <person name="Alvarado L."/>
            <person name="Arachchi H.M."/>
            <person name="Berlin A."/>
            <person name="Brown A."/>
            <person name="Chapman S.B."/>
            <person name="Chen Z."/>
            <person name="Dunbar C."/>
            <person name="Freedman E."/>
            <person name="Gearin G."/>
            <person name="Gellesch M."/>
            <person name="Goldberg J."/>
            <person name="Griggs A."/>
            <person name="Gujja S."/>
            <person name="Heiman D."/>
            <person name="Howarth C."/>
            <person name="Larson L."/>
            <person name="Lui A."/>
            <person name="MacDonald P.J.P."/>
            <person name="Montmayeur A."/>
            <person name="Murphy C."/>
            <person name="Neiman D."/>
            <person name="Pearson M."/>
            <person name="Priest M."/>
            <person name="Roberts A."/>
            <person name="Saif S."/>
            <person name="Shea T."/>
            <person name="Shenoy N."/>
            <person name="Sisk P."/>
            <person name="Stolte C."/>
            <person name="Sykes S."/>
            <person name="Wortman J."/>
            <person name="Nusbaum C."/>
            <person name="Birren B."/>
        </authorList>
    </citation>
    <scope>NUCLEOTIDE SEQUENCE [LARGE SCALE GENOMIC DNA]</scope>
    <source>
        <strain evidence="2 3">F0411</strain>
    </source>
</reference>
<keyword evidence="3" id="KW-1185">Reference proteome</keyword>
<dbReference type="Pfam" id="PF00535">
    <property type="entry name" value="Glycos_transf_2"/>
    <property type="match status" value="1"/>
</dbReference>
<dbReference type="Proteomes" id="UP000004597">
    <property type="component" value="Unassembled WGS sequence"/>
</dbReference>
<dbReference type="SUPFAM" id="SSF53448">
    <property type="entry name" value="Nucleotide-diphospho-sugar transferases"/>
    <property type="match status" value="1"/>
</dbReference>
<dbReference type="RefSeq" id="WP_008822165.1">
    <property type="nucleotide sequence ID" value="NZ_JH376762.1"/>
</dbReference>
<comment type="caution">
    <text evidence="2">The sequence shown here is derived from an EMBL/GenBank/DDBJ whole genome shotgun (WGS) entry which is preliminary data.</text>
</comment>
<dbReference type="HOGENOM" id="CLU_076337_0_0_10"/>
<evidence type="ECO:0000313" key="3">
    <source>
        <dbReference type="Proteomes" id="UP000004597"/>
    </source>
</evidence>
<protein>
    <recommendedName>
        <fullName evidence="1">Glycosyltransferase 2-like domain-containing protein</fullName>
    </recommendedName>
</protein>
<gene>
    <name evidence="2" type="ORF">HMPREF9138_00245</name>
</gene>
<evidence type="ECO:0000313" key="2">
    <source>
        <dbReference type="EMBL" id="EHG17469.1"/>
    </source>
</evidence>
<dbReference type="EMBL" id="AFXP01000002">
    <property type="protein sequence ID" value="EHG17469.1"/>
    <property type="molecule type" value="Genomic_DNA"/>
</dbReference>
<dbReference type="InterPro" id="IPR050834">
    <property type="entry name" value="Glycosyltransf_2"/>
</dbReference>
<feature type="domain" description="Glycosyltransferase 2-like" evidence="1">
    <location>
        <begin position="5"/>
        <end position="133"/>
    </location>
</feature>
<dbReference type="PANTHER" id="PTHR43685">
    <property type="entry name" value="GLYCOSYLTRANSFERASE"/>
    <property type="match status" value="1"/>
</dbReference>
<sequence>MKTFSIIIPTYNNLELFKGAYHSICMQEFKDYEIIIVDDSSDSCIEEYVDTLMDKDIIYHHNIPSLGAVNNWNLGLNMAKGEYIIVLHHDEAFVESTYLRTLKDNFDSRAYDVIVSQVKVFNNMEEKVPLFSKKQIELFLLYPSLLFLCNVIGPCSCVSFSRSKLVDFDSNLTWLVDVDWYYRLLKGSKRVFLDNLHVNSFNDHNDKITNLIDIKATEIKDVALLKKNTSTM</sequence>
<proteinExistence type="predicted"/>
<evidence type="ECO:0000259" key="1">
    <source>
        <dbReference type="Pfam" id="PF00535"/>
    </source>
</evidence>